<dbReference type="Gene3D" id="2.40.30.170">
    <property type="match status" value="1"/>
</dbReference>
<dbReference type="InterPro" id="IPR058625">
    <property type="entry name" value="MdtA-like_BSH"/>
</dbReference>
<comment type="similarity">
    <text evidence="2">Belongs to the membrane fusion protein (MFP) (TC 8.A.1) family.</text>
</comment>
<evidence type="ECO:0000259" key="4">
    <source>
        <dbReference type="Pfam" id="PF25876"/>
    </source>
</evidence>
<evidence type="ECO:0000256" key="2">
    <source>
        <dbReference type="ARBA" id="ARBA00009477"/>
    </source>
</evidence>
<dbReference type="EMBL" id="FNOV01000003">
    <property type="protein sequence ID" value="SDX75476.1"/>
    <property type="molecule type" value="Genomic_DNA"/>
</dbReference>
<dbReference type="Pfam" id="PF25967">
    <property type="entry name" value="RND-MFP_C"/>
    <property type="match status" value="1"/>
</dbReference>
<dbReference type="PANTHER" id="PTHR30158">
    <property type="entry name" value="ACRA/E-RELATED COMPONENT OF DRUG EFFLUX TRANSPORTER"/>
    <property type="match status" value="1"/>
</dbReference>
<dbReference type="SUPFAM" id="SSF111369">
    <property type="entry name" value="HlyD-like secretion proteins"/>
    <property type="match status" value="1"/>
</dbReference>
<keyword evidence="3" id="KW-0732">Signal</keyword>
<sequence>MKHHFLSLLALLLLAGCGAKDADKPAGPPPPTPVTLVAARTTNAVYYDEYPATAVALNSVELRSQVGGFITGLFFQEGEVVSKGQKLYEIDRRTFEAAYQQALAGLRSTQATVQNAKLNLDRYQRLAQQDAIAGQIVDNAATAYATAQAQVAQARAAVTLARTDLSYSTITAPFSGRIGISQVRLGSQISPGSTLLNTISAEDPMGVDFVINETDLPRFMALQAAGRANPDSLFRLELSDGTMYKQSGRIKAIARGVEQQTATVQVRVEFANPERRLKDGMSAVLHVLNRQSGQRIIIPYKAITDQMGESFVFVAGDSSKARQRKVQLGPQLRDQVVILEGLQEGDQVITEGFQRLRDGSLVQAGSPAATGAAAKTGSR</sequence>
<feature type="domain" description="Multidrug resistance protein MdtA-like beta-barrel" evidence="6">
    <location>
        <begin position="204"/>
        <end position="286"/>
    </location>
</feature>
<feature type="domain" description="Multidrug resistance protein MdtA-like alpha-helical hairpin" evidence="4">
    <location>
        <begin position="99"/>
        <end position="168"/>
    </location>
</feature>
<dbReference type="Gene3D" id="2.40.420.20">
    <property type="match status" value="1"/>
</dbReference>
<dbReference type="InterPro" id="IPR058627">
    <property type="entry name" value="MdtA-like_C"/>
</dbReference>
<dbReference type="GO" id="GO:0046677">
    <property type="term" value="P:response to antibiotic"/>
    <property type="evidence" value="ECO:0007669"/>
    <property type="project" value="TreeGrafter"/>
</dbReference>
<feature type="domain" description="Multidrug resistance protein MdtA-like C-terminal permuted SH3" evidence="7">
    <location>
        <begin position="296"/>
        <end position="355"/>
    </location>
</feature>
<feature type="domain" description="Multidrug resistance protein MdtA-like barrel-sandwich hybrid" evidence="5">
    <location>
        <begin position="58"/>
        <end position="195"/>
    </location>
</feature>
<name>A0A1H3E9S8_9BACT</name>
<dbReference type="AlphaFoldDB" id="A0A1H3E9S8"/>
<gene>
    <name evidence="8" type="ORF">SAMN04488069_10340</name>
</gene>
<dbReference type="RefSeq" id="WP_092738382.1">
    <property type="nucleotide sequence ID" value="NZ_FNOV01000003.1"/>
</dbReference>
<proteinExistence type="inferred from homology"/>
<dbReference type="InterPro" id="IPR058626">
    <property type="entry name" value="MdtA-like_b-barrel"/>
</dbReference>
<evidence type="ECO:0000259" key="7">
    <source>
        <dbReference type="Pfam" id="PF25967"/>
    </source>
</evidence>
<evidence type="ECO:0000313" key="8">
    <source>
        <dbReference type="EMBL" id="SDX75476.1"/>
    </source>
</evidence>
<evidence type="ECO:0000313" key="9">
    <source>
        <dbReference type="Proteomes" id="UP000199249"/>
    </source>
</evidence>
<dbReference type="InterPro" id="IPR058624">
    <property type="entry name" value="MdtA-like_HH"/>
</dbReference>
<dbReference type="GO" id="GO:0005886">
    <property type="term" value="C:plasma membrane"/>
    <property type="evidence" value="ECO:0007669"/>
    <property type="project" value="TreeGrafter"/>
</dbReference>
<dbReference type="GO" id="GO:0030313">
    <property type="term" value="C:cell envelope"/>
    <property type="evidence" value="ECO:0007669"/>
    <property type="project" value="UniProtKB-SubCell"/>
</dbReference>
<organism evidence="8 9">
    <name type="scientific">Hymenobacter psychrophilus</name>
    <dbReference type="NCBI Taxonomy" id="651662"/>
    <lineage>
        <taxon>Bacteria</taxon>
        <taxon>Pseudomonadati</taxon>
        <taxon>Bacteroidota</taxon>
        <taxon>Cytophagia</taxon>
        <taxon>Cytophagales</taxon>
        <taxon>Hymenobacteraceae</taxon>
        <taxon>Hymenobacter</taxon>
    </lineage>
</organism>
<reference evidence="9" key="1">
    <citation type="submission" date="2016-10" db="EMBL/GenBank/DDBJ databases">
        <authorList>
            <person name="Varghese N."/>
            <person name="Submissions S."/>
        </authorList>
    </citation>
    <scope>NUCLEOTIDE SEQUENCE [LARGE SCALE GENOMIC DNA]</scope>
    <source>
        <strain evidence="9">CGMCC 1.8975</strain>
    </source>
</reference>
<protein>
    <submittedName>
        <fullName evidence="8">Membrane fusion protein, multidrug efflux system</fullName>
    </submittedName>
</protein>
<comment type="subcellular location">
    <subcellularLocation>
        <location evidence="1">Cell envelope</location>
    </subcellularLocation>
</comment>
<dbReference type="GO" id="GO:0022857">
    <property type="term" value="F:transmembrane transporter activity"/>
    <property type="evidence" value="ECO:0007669"/>
    <property type="project" value="InterPro"/>
</dbReference>
<feature type="chain" id="PRO_5011461918" evidence="3">
    <location>
        <begin position="22"/>
        <end position="379"/>
    </location>
</feature>
<dbReference type="STRING" id="651662.SAMN04488069_10340"/>
<keyword evidence="9" id="KW-1185">Reference proteome</keyword>
<feature type="signal peptide" evidence="3">
    <location>
        <begin position="1"/>
        <end position="21"/>
    </location>
</feature>
<dbReference type="Pfam" id="PF25876">
    <property type="entry name" value="HH_MFP_RND"/>
    <property type="match status" value="1"/>
</dbReference>
<dbReference type="OrthoDB" id="9801814at2"/>
<dbReference type="InterPro" id="IPR006143">
    <property type="entry name" value="RND_pump_MFP"/>
</dbReference>
<dbReference type="Gene3D" id="2.40.50.100">
    <property type="match status" value="1"/>
</dbReference>
<dbReference type="Pfam" id="PF25917">
    <property type="entry name" value="BSH_RND"/>
    <property type="match status" value="1"/>
</dbReference>
<evidence type="ECO:0000256" key="1">
    <source>
        <dbReference type="ARBA" id="ARBA00004196"/>
    </source>
</evidence>
<dbReference type="NCBIfam" id="TIGR01730">
    <property type="entry name" value="RND_mfp"/>
    <property type="match status" value="1"/>
</dbReference>
<evidence type="ECO:0000259" key="6">
    <source>
        <dbReference type="Pfam" id="PF25944"/>
    </source>
</evidence>
<dbReference type="PROSITE" id="PS51257">
    <property type="entry name" value="PROKAR_LIPOPROTEIN"/>
    <property type="match status" value="1"/>
</dbReference>
<accession>A0A1H3E9S8</accession>
<dbReference type="Gene3D" id="1.10.287.470">
    <property type="entry name" value="Helix hairpin bin"/>
    <property type="match status" value="1"/>
</dbReference>
<dbReference type="Pfam" id="PF25944">
    <property type="entry name" value="Beta-barrel_RND"/>
    <property type="match status" value="1"/>
</dbReference>
<evidence type="ECO:0000259" key="5">
    <source>
        <dbReference type="Pfam" id="PF25917"/>
    </source>
</evidence>
<evidence type="ECO:0000256" key="3">
    <source>
        <dbReference type="SAM" id="SignalP"/>
    </source>
</evidence>
<dbReference type="Proteomes" id="UP000199249">
    <property type="component" value="Unassembled WGS sequence"/>
</dbReference>